<reference evidence="3" key="1">
    <citation type="submission" date="2013-11" db="EMBL/GenBank/DDBJ databases">
        <title>Draft genome sequence from a member of Zhouia, isolated tidal flat.</title>
        <authorList>
            <person name="Jin H."/>
            <person name="Jeon C.O."/>
        </authorList>
    </citation>
    <scope>NUCLEOTIDE SEQUENCE [LARGE SCALE GENOMIC DNA]</scope>
    <source>
        <strain evidence="3">AD3</strain>
    </source>
</reference>
<evidence type="ECO:0000256" key="1">
    <source>
        <dbReference type="SAM" id="SignalP"/>
    </source>
</evidence>
<dbReference type="SUPFAM" id="SSF53474">
    <property type="entry name" value="alpha/beta-Hydrolases"/>
    <property type="match status" value="1"/>
</dbReference>
<feature type="signal peptide" evidence="1">
    <location>
        <begin position="1"/>
        <end position="19"/>
    </location>
</feature>
<keyword evidence="3" id="KW-1185">Reference proteome</keyword>
<organism evidence="2 3">
    <name type="scientific">Zhouia amylolytica AD3</name>
    <dbReference type="NCBI Taxonomy" id="1286632"/>
    <lineage>
        <taxon>Bacteria</taxon>
        <taxon>Pseudomonadati</taxon>
        <taxon>Bacteroidota</taxon>
        <taxon>Flavobacteriia</taxon>
        <taxon>Flavobacteriales</taxon>
        <taxon>Flavobacteriaceae</taxon>
        <taxon>Zhouia</taxon>
    </lineage>
</organism>
<dbReference type="InterPro" id="IPR019734">
    <property type="entry name" value="TPR_rpt"/>
</dbReference>
<dbReference type="Gene3D" id="3.40.50.1820">
    <property type="entry name" value="alpha/beta hydrolase"/>
    <property type="match status" value="1"/>
</dbReference>
<comment type="caution">
    <text evidence="2">The sequence shown here is derived from an EMBL/GenBank/DDBJ whole genome shotgun (WGS) entry which is preliminary data.</text>
</comment>
<dbReference type="InterPro" id="IPR050583">
    <property type="entry name" value="Mycobacterial_A85_antigen"/>
</dbReference>
<sequence length="416" mass="48992">MKKVCFILFLLLTINQVVSQSTKEGTLFNHSIVLKSDVLQEEREIQIFLPPDYEKNSNKYPVLYVLDAQRYFLNGIVFQQNLVWQEMAPEFIVVGINTDPVKRRNLFYKESSKFIQFMEEELIPKINTRFNTLDERIYFGWEMAGGLGIQIFSQKPHLFNGFLLSSPTHISKDRLKMVGKMLKSAPKDDLQLYATLGTVENWATASMASLDSIFQKYPVKNIIWKYHLSDNENHYTTPLTTINEGLKLFFSNYGPLRFYSVQEFKDFGGIDSLKKHYQTRGEKYHISNEIHSDTKHYLLLQALKENNFILFDALMTEMDGKTFIKSYYRQARWFNRFSGFYTDNNRFADALEIIESGLHKFPNASILHFAKGNYYRIKGDFKESRKWYEEAIEIARMNNEPELEKYVSEIKKYNKD</sequence>
<dbReference type="SUPFAM" id="SSF48452">
    <property type="entry name" value="TPR-like"/>
    <property type="match status" value="1"/>
</dbReference>
<dbReference type="PANTHER" id="PTHR48098:SF6">
    <property type="entry name" value="FERRI-BACILLIBACTIN ESTERASE BESA"/>
    <property type="match status" value="1"/>
</dbReference>
<gene>
    <name evidence="2" type="ORF">P278_01000</name>
</gene>
<reference evidence="2 3" key="2">
    <citation type="journal article" date="2016" name="Genome Announc.">
        <title>Draft Genome Sequence of Zhouia amylolytica AD3, Isolated from Tidal Flat Sediment.</title>
        <authorList>
            <person name="Jia B."/>
            <person name="Jin H.M."/>
            <person name="Lee H.J."/>
            <person name="Jeon C.O."/>
        </authorList>
    </citation>
    <scope>NUCLEOTIDE SEQUENCE [LARGE SCALE GENOMIC DNA]</scope>
    <source>
        <strain evidence="2 3">AD3</strain>
    </source>
</reference>
<dbReference type="SMART" id="SM00028">
    <property type="entry name" value="TPR"/>
    <property type="match status" value="1"/>
</dbReference>
<dbReference type="EMBL" id="AYXY01000001">
    <property type="protein sequence ID" value="ETN96673.1"/>
    <property type="molecule type" value="Genomic_DNA"/>
</dbReference>
<evidence type="ECO:0000313" key="3">
    <source>
        <dbReference type="Proteomes" id="UP000018850"/>
    </source>
</evidence>
<dbReference type="PATRIC" id="fig|1286632.3.peg.98"/>
<dbReference type="STRING" id="376730.SAMN04487906_2191"/>
<dbReference type="RefSeq" id="WP_152973867.1">
    <property type="nucleotide sequence ID" value="NZ_AYXY01000001.1"/>
</dbReference>
<proteinExistence type="predicted"/>
<dbReference type="eggNOG" id="COG2382">
    <property type="taxonomic scope" value="Bacteria"/>
</dbReference>
<dbReference type="InterPro" id="IPR011990">
    <property type="entry name" value="TPR-like_helical_dom_sf"/>
</dbReference>
<dbReference type="PANTHER" id="PTHR48098">
    <property type="entry name" value="ENTEROCHELIN ESTERASE-RELATED"/>
    <property type="match status" value="1"/>
</dbReference>
<dbReference type="InterPro" id="IPR000801">
    <property type="entry name" value="Esterase-like"/>
</dbReference>
<accession>W2URM5</accession>
<name>W2URM5_9FLAO</name>
<evidence type="ECO:0000313" key="2">
    <source>
        <dbReference type="EMBL" id="ETN96673.1"/>
    </source>
</evidence>
<dbReference type="InterPro" id="IPR029058">
    <property type="entry name" value="AB_hydrolase_fold"/>
</dbReference>
<keyword evidence="1" id="KW-0732">Signal</keyword>
<dbReference type="Pfam" id="PF00756">
    <property type="entry name" value="Esterase"/>
    <property type="match status" value="1"/>
</dbReference>
<dbReference type="AlphaFoldDB" id="W2URM5"/>
<feature type="chain" id="PRO_5004826194" evidence="1">
    <location>
        <begin position="20"/>
        <end position="416"/>
    </location>
</feature>
<dbReference type="Gene3D" id="1.25.40.10">
    <property type="entry name" value="Tetratricopeptide repeat domain"/>
    <property type="match status" value="1"/>
</dbReference>
<dbReference type="Proteomes" id="UP000018850">
    <property type="component" value="Unassembled WGS sequence"/>
</dbReference>
<protein>
    <submittedName>
        <fullName evidence="2">Uncharacterized protein</fullName>
    </submittedName>
</protein>